<dbReference type="InterPro" id="IPR016064">
    <property type="entry name" value="NAD/diacylglycerol_kinase_sf"/>
</dbReference>
<organism evidence="3 4">
    <name type="scientific">Erythrobacter longus</name>
    <dbReference type="NCBI Taxonomy" id="1044"/>
    <lineage>
        <taxon>Bacteria</taxon>
        <taxon>Pseudomonadati</taxon>
        <taxon>Pseudomonadota</taxon>
        <taxon>Alphaproteobacteria</taxon>
        <taxon>Sphingomonadales</taxon>
        <taxon>Erythrobacteraceae</taxon>
        <taxon>Erythrobacter/Porphyrobacter group</taxon>
        <taxon>Erythrobacter</taxon>
    </lineage>
</organism>
<evidence type="ECO:0000256" key="1">
    <source>
        <dbReference type="SAM" id="MobiDB-lite"/>
    </source>
</evidence>
<proteinExistence type="predicted"/>
<dbReference type="SMART" id="SM00046">
    <property type="entry name" value="DAGKc"/>
    <property type="match status" value="1"/>
</dbReference>
<name>A0A074MTD9_ERYLO</name>
<dbReference type="eggNOG" id="COG1597">
    <property type="taxonomic scope" value="Bacteria"/>
</dbReference>
<dbReference type="EMBL" id="JMIW01000007">
    <property type="protein sequence ID" value="KEO88907.1"/>
    <property type="molecule type" value="Genomic_DNA"/>
</dbReference>
<dbReference type="SUPFAM" id="SSF111331">
    <property type="entry name" value="NAD kinase/diacylglycerol kinase-like"/>
    <property type="match status" value="1"/>
</dbReference>
<evidence type="ECO:0000313" key="3">
    <source>
        <dbReference type="EMBL" id="KEO88907.1"/>
    </source>
</evidence>
<dbReference type="PROSITE" id="PS50146">
    <property type="entry name" value="DAGK"/>
    <property type="match status" value="1"/>
</dbReference>
<dbReference type="Gene3D" id="3.40.50.10330">
    <property type="entry name" value="Probable inorganic polyphosphate/atp-NAD kinase, domain 1"/>
    <property type="match status" value="1"/>
</dbReference>
<feature type="domain" description="DAGKc" evidence="2">
    <location>
        <begin position="37"/>
        <end position="169"/>
    </location>
</feature>
<dbReference type="STRING" id="1044.EH31_15865"/>
<dbReference type="Pfam" id="PF00781">
    <property type="entry name" value="DAGK_cat"/>
    <property type="match status" value="1"/>
</dbReference>
<gene>
    <name evidence="3" type="ORF">EH31_15865</name>
</gene>
<dbReference type="GO" id="GO:0016301">
    <property type="term" value="F:kinase activity"/>
    <property type="evidence" value="ECO:0007669"/>
    <property type="project" value="InterPro"/>
</dbReference>
<evidence type="ECO:0000313" key="4">
    <source>
        <dbReference type="Proteomes" id="UP000027647"/>
    </source>
</evidence>
<comment type="caution">
    <text evidence="3">The sequence shown here is derived from an EMBL/GenBank/DDBJ whole genome shotgun (WGS) entry which is preliminary data.</text>
</comment>
<feature type="region of interest" description="Disordered" evidence="1">
    <location>
        <begin position="16"/>
        <end position="37"/>
    </location>
</feature>
<dbReference type="OrthoDB" id="7209949at2"/>
<dbReference type="Proteomes" id="UP000027647">
    <property type="component" value="Unassembled WGS sequence"/>
</dbReference>
<dbReference type="AlphaFoldDB" id="A0A074MTD9"/>
<sequence length="351" mass="37421">MASRIFQFSSLPKGTAPALDRVEGGPARESGPERNIGEAPRVGVIYNPRSHGNKGADFDCGMSPQVFIAKPGDRAQLPEALAKFARQGIDLLVINGGDGTVRDVLTSGAAIFGDKWPALAVLPKGKTNALTVDLGVPKGWSLQEAIDAFDEGSRVQRRPIEITPIGGSPDARALGFFLGAGAFTTATTAGQKAHKIGAFNSMAVAVATLMGVSQWLFASRENAWRRGSKMSIGLGVKDVPMVHSGVGDPEFRQLLLASTLEKVPAGLKPFGKLREGLKLAATDQISRKSAFTLFKMIRGQTPEGIREKGFHQIATPQFSLRIEESFILDGEAFPPGEYRIGQGPELEFVAP</sequence>
<dbReference type="InterPro" id="IPR001206">
    <property type="entry name" value="Diacylglycerol_kinase_cat_dom"/>
</dbReference>
<reference evidence="3 4" key="1">
    <citation type="submission" date="2014-04" db="EMBL/GenBank/DDBJ databases">
        <title>A comprehensive comparison of genomes of Erythrobacter spp. strains.</title>
        <authorList>
            <person name="Zheng Q."/>
        </authorList>
    </citation>
    <scope>NUCLEOTIDE SEQUENCE [LARGE SCALE GENOMIC DNA]</scope>
    <source>
        <strain evidence="3 4">DSM 6997</strain>
    </source>
</reference>
<protein>
    <recommendedName>
        <fullName evidence="2">DAGKc domain-containing protein</fullName>
    </recommendedName>
</protein>
<keyword evidence="4" id="KW-1185">Reference proteome</keyword>
<evidence type="ECO:0000259" key="2">
    <source>
        <dbReference type="PROSITE" id="PS50146"/>
    </source>
</evidence>
<dbReference type="InterPro" id="IPR017438">
    <property type="entry name" value="ATP-NAD_kinase_N"/>
</dbReference>
<accession>A0A074MTD9</accession>
<dbReference type="RefSeq" id="WP_034961759.1">
    <property type="nucleotide sequence ID" value="NZ_JMIW01000007.1"/>
</dbReference>